<sequence>MCTSTVIQGRRNASGPGHPRRANTLACVVRGKFRLLYMTMIADEEVGRHRGETVIILGDLPDIRHTGEPAKAWILSLKITLEIPIIDSVLSVISFRICVFCLWFLRLGCLFFRNECQAEPSCGK</sequence>
<dbReference type="Proteomes" id="UP001633002">
    <property type="component" value="Unassembled WGS sequence"/>
</dbReference>
<dbReference type="AlphaFoldDB" id="A0ABD3HV39"/>
<proteinExistence type="predicted"/>
<name>A0ABD3HV39_9MARC</name>
<protein>
    <submittedName>
        <fullName evidence="1">Uncharacterized protein</fullName>
    </submittedName>
</protein>
<gene>
    <name evidence="1" type="ORF">R1sor_007601</name>
</gene>
<organism evidence="1 2">
    <name type="scientific">Riccia sorocarpa</name>
    <dbReference type="NCBI Taxonomy" id="122646"/>
    <lineage>
        <taxon>Eukaryota</taxon>
        <taxon>Viridiplantae</taxon>
        <taxon>Streptophyta</taxon>
        <taxon>Embryophyta</taxon>
        <taxon>Marchantiophyta</taxon>
        <taxon>Marchantiopsida</taxon>
        <taxon>Marchantiidae</taxon>
        <taxon>Marchantiales</taxon>
        <taxon>Ricciaceae</taxon>
        <taxon>Riccia</taxon>
    </lineage>
</organism>
<evidence type="ECO:0000313" key="1">
    <source>
        <dbReference type="EMBL" id="KAL3693950.1"/>
    </source>
</evidence>
<keyword evidence="2" id="KW-1185">Reference proteome</keyword>
<reference evidence="1 2" key="1">
    <citation type="submission" date="2024-09" db="EMBL/GenBank/DDBJ databases">
        <title>Chromosome-scale assembly of Riccia sorocarpa.</title>
        <authorList>
            <person name="Paukszto L."/>
        </authorList>
    </citation>
    <scope>NUCLEOTIDE SEQUENCE [LARGE SCALE GENOMIC DNA]</scope>
    <source>
        <strain evidence="1">LP-2024</strain>
        <tissue evidence="1">Aerial parts of the thallus</tissue>
    </source>
</reference>
<comment type="caution">
    <text evidence="1">The sequence shown here is derived from an EMBL/GenBank/DDBJ whole genome shotgun (WGS) entry which is preliminary data.</text>
</comment>
<evidence type="ECO:0000313" key="2">
    <source>
        <dbReference type="Proteomes" id="UP001633002"/>
    </source>
</evidence>
<accession>A0ABD3HV39</accession>
<dbReference type="EMBL" id="JBJQOH010000003">
    <property type="protein sequence ID" value="KAL3693950.1"/>
    <property type="molecule type" value="Genomic_DNA"/>
</dbReference>